<accession>A0ABS1L568</accession>
<keyword evidence="3" id="KW-1185">Reference proteome</keyword>
<comment type="caution">
    <text evidence="2">The sequence shown here is derived from an EMBL/GenBank/DDBJ whole genome shotgun (WGS) entry which is preliminary data.</text>
</comment>
<reference evidence="2 3" key="1">
    <citation type="submission" date="2021-01" db="EMBL/GenBank/DDBJ databases">
        <title>Genome seq and assembly of Nocardiodes sp. G10.</title>
        <authorList>
            <person name="Chhetri G."/>
        </authorList>
    </citation>
    <scope>NUCLEOTIDE SEQUENCE [LARGE SCALE GENOMIC DNA]</scope>
    <source>
        <strain evidence="2 3">G10</strain>
    </source>
</reference>
<proteinExistence type="predicted"/>
<evidence type="ECO:0000313" key="2">
    <source>
        <dbReference type="EMBL" id="MBL0746672.1"/>
    </source>
</evidence>
<evidence type="ECO:0008006" key="4">
    <source>
        <dbReference type="Google" id="ProtNLM"/>
    </source>
</evidence>
<gene>
    <name evidence="2" type="ORF">JI751_03550</name>
</gene>
<sequence length="68" mass="7035">MIDMMDMLSPAVATTLLVIVLVAAGAGFVAMRVLGARAVEGDHPGERGYAGHPRTPHTGAPPTDKELP</sequence>
<protein>
    <recommendedName>
        <fullName evidence="4">Secreted protein</fullName>
    </recommendedName>
</protein>
<dbReference type="RefSeq" id="WP_201933429.1">
    <property type="nucleotide sequence ID" value="NZ_JAERSG010000001.1"/>
</dbReference>
<organism evidence="2 3">
    <name type="scientific">Nocardioides baculatus</name>
    <dbReference type="NCBI Taxonomy" id="2801337"/>
    <lineage>
        <taxon>Bacteria</taxon>
        <taxon>Bacillati</taxon>
        <taxon>Actinomycetota</taxon>
        <taxon>Actinomycetes</taxon>
        <taxon>Propionibacteriales</taxon>
        <taxon>Nocardioidaceae</taxon>
        <taxon>Nocardioides</taxon>
    </lineage>
</organism>
<name>A0ABS1L568_9ACTN</name>
<dbReference type="EMBL" id="JAERSG010000001">
    <property type="protein sequence ID" value="MBL0746672.1"/>
    <property type="molecule type" value="Genomic_DNA"/>
</dbReference>
<feature type="region of interest" description="Disordered" evidence="1">
    <location>
        <begin position="41"/>
        <end position="68"/>
    </location>
</feature>
<dbReference type="Proteomes" id="UP000636918">
    <property type="component" value="Unassembled WGS sequence"/>
</dbReference>
<evidence type="ECO:0000256" key="1">
    <source>
        <dbReference type="SAM" id="MobiDB-lite"/>
    </source>
</evidence>
<evidence type="ECO:0000313" key="3">
    <source>
        <dbReference type="Proteomes" id="UP000636918"/>
    </source>
</evidence>